<evidence type="ECO:0000313" key="4">
    <source>
        <dbReference type="EMBL" id="GKV32643.1"/>
    </source>
</evidence>
<dbReference type="PANTHER" id="PTHR24177:SF329">
    <property type="entry name" value="ANKYRIN REPEAT PROTEIN"/>
    <property type="match status" value="1"/>
</dbReference>
<dbReference type="InterPro" id="IPR002110">
    <property type="entry name" value="Ankyrin_rpt"/>
</dbReference>
<gene>
    <name evidence="4" type="ORF">SLEP1_g41238</name>
</gene>
<keyword evidence="1" id="KW-0040">ANK repeat</keyword>
<keyword evidence="2" id="KW-0472">Membrane</keyword>
<feature type="transmembrane region" description="Helical" evidence="2">
    <location>
        <begin position="724"/>
        <end position="748"/>
    </location>
</feature>
<comment type="caution">
    <text evidence="4">The sequence shown here is derived from an EMBL/GenBank/DDBJ whole genome shotgun (WGS) entry which is preliminary data.</text>
</comment>
<name>A0AAV5L6A6_9ROSI</name>
<dbReference type="PROSITE" id="PS50297">
    <property type="entry name" value="ANK_REP_REGION"/>
    <property type="match status" value="2"/>
</dbReference>
<feature type="transmembrane region" description="Helical" evidence="2">
    <location>
        <begin position="754"/>
        <end position="780"/>
    </location>
</feature>
<dbReference type="Proteomes" id="UP001054252">
    <property type="component" value="Unassembled WGS sequence"/>
</dbReference>
<dbReference type="SMART" id="SM00248">
    <property type="entry name" value="ANK"/>
    <property type="match status" value="5"/>
</dbReference>
<feature type="repeat" description="ANK" evidence="1">
    <location>
        <begin position="284"/>
        <end position="316"/>
    </location>
</feature>
<feature type="domain" description="PGG" evidence="3">
    <location>
        <begin position="625"/>
        <end position="748"/>
    </location>
</feature>
<evidence type="ECO:0000259" key="3">
    <source>
        <dbReference type="Pfam" id="PF13962"/>
    </source>
</evidence>
<sequence length="795" mass="89721">MEIASPSAVMVQLNMDSDSGDASVAEFQEIVIHPQEGPQRDVLLSVLLWLEGVEIYSPELRYSSNQIPKELTTLRSLLDDTGDVVEGAKRCRDDIIVKSWLVEMEKVLFDTVYILSEIKNANMFGLTAEVQSSANKPWKLILNLFNKISRCLHYYREKRMVSNVKYITDRLEEILDEGKQLLKEIPVERTQFGPQNRLTTPDRNNRQRERFANAMLDVIYKGKYWKVRDLFESNRADAISTTFENGQTALHVAITAGQLRVAKELITITSTEANSRQLEDKDKSGNTALSFAARSGMMEIAKCLIEKNKDLLTIPDGDDKLPVQLACRAGHEDMTRYLYRKTPRECLRGDNGFYLLEECVTKKMFDIALNLLHRFPKFAIYRILKKDTIPIILTLAQTLPPFVRGNQLAFWRRWIYNCTRVNVDKESVLSDVVAIVAAQGRAKKIYDLKLMDAIAREIIHFICRQLSALDENEFVQSGAVEATFQAIENGIPEIVIEIAKVNTNILWNRTDSEDSRNMFACAVAHRQEKVAQYLYGLHARIGTNIVFTNDRDGNNLLHLAAKLAPRSHLDSISGAALQLQSELRWFKAVEGIVPQFYNHQKIHGGETPSEVFVKEHKQLLKDAEEWSKKTAESSTFVGALIITIMFAVAFTVPGGNDQNTGFPIFLNKTADSSTVSSPTVPFMVFVASDAISLFAASSSVLMFLGILTSRYAYKDFLKSLPVKLIVGISSLFISIAAMMVAFCVALFIMLQGRLWIIIPVTLFAGVPVIIFVLLQFPFLIELYTSTFRRGIFEGK</sequence>
<dbReference type="AlphaFoldDB" id="A0AAV5L6A6"/>
<evidence type="ECO:0000256" key="2">
    <source>
        <dbReference type="SAM" id="Phobius"/>
    </source>
</evidence>
<dbReference type="PROSITE" id="PS50088">
    <property type="entry name" value="ANK_REPEAT"/>
    <property type="match status" value="2"/>
</dbReference>
<dbReference type="PANTHER" id="PTHR24177">
    <property type="entry name" value="CASKIN"/>
    <property type="match status" value="1"/>
</dbReference>
<dbReference type="InterPro" id="IPR036770">
    <property type="entry name" value="Ankyrin_rpt-contain_sf"/>
</dbReference>
<evidence type="ECO:0000256" key="1">
    <source>
        <dbReference type="PROSITE-ProRule" id="PRU00023"/>
    </source>
</evidence>
<dbReference type="Pfam" id="PF12796">
    <property type="entry name" value="Ank_2"/>
    <property type="match status" value="1"/>
</dbReference>
<evidence type="ECO:0000313" key="5">
    <source>
        <dbReference type="Proteomes" id="UP001054252"/>
    </source>
</evidence>
<dbReference type="SUPFAM" id="SSF48403">
    <property type="entry name" value="Ankyrin repeat"/>
    <property type="match status" value="1"/>
</dbReference>
<accession>A0AAV5L6A6</accession>
<dbReference type="EMBL" id="BPVZ01000097">
    <property type="protein sequence ID" value="GKV32643.1"/>
    <property type="molecule type" value="Genomic_DNA"/>
</dbReference>
<keyword evidence="2" id="KW-1133">Transmembrane helix</keyword>
<protein>
    <recommendedName>
        <fullName evidence="3">PGG domain-containing protein</fullName>
    </recommendedName>
</protein>
<feature type="repeat" description="ANK" evidence="1">
    <location>
        <begin position="245"/>
        <end position="266"/>
    </location>
</feature>
<keyword evidence="5" id="KW-1185">Reference proteome</keyword>
<dbReference type="GO" id="GO:0016020">
    <property type="term" value="C:membrane"/>
    <property type="evidence" value="ECO:0007669"/>
    <property type="project" value="TreeGrafter"/>
</dbReference>
<keyword evidence="2" id="KW-0812">Transmembrane</keyword>
<dbReference type="Gene3D" id="1.25.40.20">
    <property type="entry name" value="Ankyrin repeat-containing domain"/>
    <property type="match status" value="1"/>
</dbReference>
<feature type="transmembrane region" description="Helical" evidence="2">
    <location>
        <begin position="682"/>
        <end position="704"/>
    </location>
</feature>
<dbReference type="Pfam" id="PF13962">
    <property type="entry name" value="PGG"/>
    <property type="match status" value="1"/>
</dbReference>
<reference evidence="4 5" key="1">
    <citation type="journal article" date="2021" name="Commun. Biol.">
        <title>The genome of Shorea leprosula (Dipterocarpaceae) highlights the ecological relevance of drought in aseasonal tropical rainforests.</title>
        <authorList>
            <person name="Ng K.K.S."/>
            <person name="Kobayashi M.J."/>
            <person name="Fawcett J.A."/>
            <person name="Hatakeyama M."/>
            <person name="Paape T."/>
            <person name="Ng C.H."/>
            <person name="Ang C.C."/>
            <person name="Tnah L.H."/>
            <person name="Lee C.T."/>
            <person name="Nishiyama T."/>
            <person name="Sese J."/>
            <person name="O'Brien M.J."/>
            <person name="Copetti D."/>
            <person name="Mohd Noor M.I."/>
            <person name="Ong R.C."/>
            <person name="Putra M."/>
            <person name="Sireger I.Z."/>
            <person name="Indrioko S."/>
            <person name="Kosugi Y."/>
            <person name="Izuno A."/>
            <person name="Isagi Y."/>
            <person name="Lee S.L."/>
            <person name="Shimizu K.K."/>
        </authorList>
    </citation>
    <scope>NUCLEOTIDE SEQUENCE [LARGE SCALE GENOMIC DNA]</scope>
    <source>
        <strain evidence="4">214</strain>
    </source>
</reference>
<proteinExistence type="predicted"/>
<dbReference type="InterPro" id="IPR026961">
    <property type="entry name" value="PGG_dom"/>
</dbReference>
<organism evidence="4 5">
    <name type="scientific">Rubroshorea leprosula</name>
    <dbReference type="NCBI Taxonomy" id="152421"/>
    <lineage>
        <taxon>Eukaryota</taxon>
        <taxon>Viridiplantae</taxon>
        <taxon>Streptophyta</taxon>
        <taxon>Embryophyta</taxon>
        <taxon>Tracheophyta</taxon>
        <taxon>Spermatophyta</taxon>
        <taxon>Magnoliopsida</taxon>
        <taxon>eudicotyledons</taxon>
        <taxon>Gunneridae</taxon>
        <taxon>Pentapetalae</taxon>
        <taxon>rosids</taxon>
        <taxon>malvids</taxon>
        <taxon>Malvales</taxon>
        <taxon>Dipterocarpaceae</taxon>
        <taxon>Rubroshorea</taxon>
    </lineage>
</organism>